<organism evidence="7">
    <name type="scientific">freshwater metagenome</name>
    <dbReference type="NCBI Taxonomy" id="449393"/>
    <lineage>
        <taxon>unclassified sequences</taxon>
        <taxon>metagenomes</taxon>
        <taxon>ecological metagenomes</taxon>
    </lineage>
</organism>
<dbReference type="GO" id="GO:0031956">
    <property type="term" value="F:medium-chain fatty acid-CoA ligase activity"/>
    <property type="evidence" value="ECO:0007669"/>
    <property type="project" value="TreeGrafter"/>
</dbReference>
<sequence>MTTSTSMTGATTLWELIEQRALKSSDQPMLFDAQGRMVTFGQFRDLAERTAAGLLEMGVTNQSIVSWQLPTSLEAIVLSCALSRLGALQNPIIHLYKEREIGFALSQTNSSLFFVPGTWNNIDFVAMAERAKEQFGSSAQVIDLSHGLPEADPNILGPVPEGTDAERAPIKWIYYTSGSTAEPKGVQHTDQTLIAGGMGLAMALAMSENDVGSMAFPFSHIAGPDYLVTMLAFGFPAVLLESFVPVDALEIFNRHGVTMVGGSTAFYVAYLSEQRKNPGASILPTLRLMSGGGAAKPPNLHAEVRDEIGGRGIVHGYGMTEVPMIANGSPLDTDEQLANTDGAPVHGATVRIVAFDGSVANPGQEGEIRVKGPMVFRGYTNPALNADAFDDEGWFRTGDLGILRPDGHLSLTGRLKDVIVRKGENISAKEIEDLLASHQKVAEIAVIGLPDATRGEMVCAVILPAQADDQLTFDEMVAFCKDAGLMTQKIPERLEVRDEMPRAGTGKIVKKTLKEIYAP</sequence>
<accession>A0A6J7RGN1</accession>
<dbReference type="InterPro" id="IPR000873">
    <property type="entry name" value="AMP-dep_synth/lig_dom"/>
</dbReference>
<dbReference type="EMBL" id="CAFBPM010000014">
    <property type="protein sequence ID" value="CAB5027983.1"/>
    <property type="molecule type" value="Genomic_DNA"/>
</dbReference>
<evidence type="ECO:0000256" key="2">
    <source>
        <dbReference type="ARBA" id="ARBA00022598"/>
    </source>
</evidence>
<evidence type="ECO:0000313" key="7">
    <source>
        <dbReference type="EMBL" id="CAB5027983.1"/>
    </source>
</evidence>
<comment type="similarity">
    <text evidence="1">Belongs to the ATP-dependent AMP-binding enzyme family.</text>
</comment>
<dbReference type="Pfam" id="PF00501">
    <property type="entry name" value="AMP-binding"/>
    <property type="match status" value="1"/>
</dbReference>
<evidence type="ECO:0000259" key="4">
    <source>
        <dbReference type="Pfam" id="PF13193"/>
    </source>
</evidence>
<proteinExistence type="inferred from homology"/>
<feature type="domain" description="AMP-dependent synthetase/ligase" evidence="3">
    <location>
        <begin position="18"/>
        <end position="379"/>
    </location>
</feature>
<dbReference type="EMBL" id="CAFABE010000056">
    <property type="protein sequence ID" value="CAB4830963.1"/>
    <property type="molecule type" value="Genomic_DNA"/>
</dbReference>
<dbReference type="PANTHER" id="PTHR43201:SF5">
    <property type="entry name" value="MEDIUM-CHAIN ACYL-COA LIGASE ACSF2, MITOCHONDRIAL"/>
    <property type="match status" value="1"/>
</dbReference>
<dbReference type="EMBL" id="CAFBLT010000003">
    <property type="protein sequence ID" value="CAB4883007.1"/>
    <property type="molecule type" value="Genomic_DNA"/>
</dbReference>
<dbReference type="AlphaFoldDB" id="A0A6J7RGN1"/>
<dbReference type="Gene3D" id="3.40.50.12780">
    <property type="entry name" value="N-terminal domain of ligase-like"/>
    <property type="match status" value="1"/>
</dbReference>
<gene>
    <name evidence="5" type="ORF">UFOPK3164_01171</name>
    <name evidence="6" type="ORF">UFOPK3427_01709</name>
    <name evidence="7" type="ORF">UFOPK4112_01370</name>
</gene>
<dbReference type="SUPFAM" id="SSF56801">
    <property type="entry name" value="Acetyl-CoA synthetase-like"/>
    <property type="match status" value="1"/>
</dbReference>
<dbReference type="GO" id="GO:0006631">
    <property type="term" value="P:fatty acid metabolic process"/>
    <property type="evidence" value="ECO:0007669"/>
    <property type="project" value="TreeGrafter"/>
</dbReference>
<evidence type="ECO:0000313" key="5">
    <source>
        <dbReference type="EMBL" id="CAB4830963.1"/>
    </source>
</evidence>
<dbReference type="InterPro" id="IPR025110">
    <property type="entry name" value="AMP-bd_C"/>
</dbReference>
<dbReference type="InterPro" id="IPR045851">
    <property type="entry name" value="AMP-bd_C_sf"/>
</dbReference>
<dbReference type="Pfam" id="PF13193">
    <property type="entry name" value="AMP-binding_C"/>
    <property type="match status" value="1"/>
</dbReference>
<reference evidence="7" key="1">
    <citation type="submission" date="2020-05" db="EMBL/GenBank/DDBJ databases">
        <authorList>
            <person name="Chiriac C."/>
            <person name="Salcher M."/>
            <person name="Ghai R."/>
            <person name="Kavagutti S V."/>
        </authorList>
    </citation>
    <scope>NUCLEOTIDE SEQUENCE</scope>
</reference>
<evidence type="ECO:0000259" key="3">
    <source>
        <dbReference type="Pfam" id="PF00501"/>
    </source>
</evidence>
<evidence type="ECO:0000313" key="6">
    <source>
        <dbReference type="EMBL" id="CAB4883007.1"/>
    </source>
</evidence>
<dbReference type="PANTHER" id="PTHR43201">
    <property type="entry name" value="ACYL-COA SYNTHETASE"/>
    <property type="match status" value="1"/>
</dbReference>
<name>A0A6J7RGN1_9ZZZZ</name>
<protein>
    <submittedName>
        <fullName evidence="7">Unannotated protein</fullName>
    </submittedName>
</protein>
<dbReference type="Gene3D" id="3.30.300.30">
    <property type="match status" value="1"/>
</dbReference>
<keyword evidence="2" id="KW-0436">Ligase</keyword>
<feature type="domain" description="AMP-binding enzyme C-terminal" evidence="4">
    <location>
        <begin position="430"/>
        <end position="507"/>
    </location>
</feature>
<dbReference type="InterPro" id="IPR042099">
    <property type="entry name" value="ANL_N_sf"/>
</dbReference>
<evidence type="ECO:0000256" key="1">
    <source>
        <dbReference type="ARBA" id="ARBA00006432"/>
    </source>
</evidence>